<dbReference type="EMBL" id="MFZV01000011">
    <property type="protein sequence ID" value="OGK31306.1"/>
    <property type="molecule type" value="Genomic_DNA"/>
</dbReference>
<organism evidence="2 3">
    <name type="scientific">Candidatus Roizmanbacteria bacterium RIFCSPHIGHO2_12_FULL_33_9</name>
    <dbReference type="NCBI Taxonomy" id="1802045"/>
    <lineage>
        <taxon>Bacteria</taxon>
        <taxon>Candidatus Roizmaniibacteriota</taxon>
    </lineage>
</organism>
<protein>
    <recommendedName>
        <fullName evidence="1">Probable zinc-binding domain-containing protein</fullName>
    </recommendedName>
</protein>
<dbReference type="InterPro" id="IPR025306">
    <property type="entry name" value="Zn-bnd_dom_prob"/>
</dbReference>
<gene>
    <name evidence="2" type="ORF">A3F29_00885</name>
</gene>
<sequence length="102" mass="12024">MDNQTITCDKCKTQFLLIKPEIDFLQNRNLAFPTKCPGCRQERRLSLRGSKRSLFKTKCQKCQKDIVTSFDPQKVTSPIYCREDYEKYFVENDPIIKDPLPE</sequence>
<proteinExistence type="predicted"/>
<feature type="domain" description="Probable zinc-binding" evidence="1">
    <location>
        <begin position="4"/>
        <end position="44"/>
    </location>
</feature>
<reference evidence="2 3" key="1">
    <citation type="journal article" date="2016" name="Nat. Commun.">
        <title>Thousands of microbial genomes shed light on interconnected biogeochemical processes in an aquifer system.</title>
        <authorList>
            <person name="Anantharaman K."/>
            <person name="Brown C.T."/>
            <person name="Hug L.A."/>
            <person name="Sharon I."/>
            <person name="Castelle C.J."/>
            <person name="Probst A.J."/>
            <person name="Thomas B.C."/>
            <person name="Singh A."/>
            <person name="Wilkins M.J."/>
            <person name="Karaoz U."/>
            <person name="Brodie E.L."/>
            <person name="Williams K.H."/>
            <person name="Hubbard S.S."/>
            <person name="Banfield J.F."/>
        </authorList>
    </citation>
    <scope>NUCLEOTIDE SEQUENCE [LARGE SCALE GENOMIC DNA]</scope>
</reference>
<evidence type="ECO:0000259" key="1">
    <source>
        <dbReference type="Pfam" id="PF13451"/>
    </source>
</evidence>
<comment type="caution">
    <text evidence="2">The sequence shown here is derived from an EMBL/GenBank/DDBJ whole genome shotgun (WGS) entry which is preliminary data.</text>
</comment>
<dbReference type="Proteomes" id="UP000177199">
    <property type="component" value="Unassembled WGS sequence"/>
</dbReference>
<name>A0A1F7HJX9_9BACT</name>
<evidence type="ECO:0000313" key="2">
    <source>
        <dbReference type="EMBL" id="OGK31306.1"/>
    </source>
</evidence>
<dbReference type="Pfam" id="PF13451">
    <property type="entry name" value="zf_Tbcl"/>
    <property type="match status" value="1"/>
</dbReference>
<evidence type="ECO:0000313" key="3">
    <source>
        <dbReference type="Proteomes" id="UP000177199"/>
    </source>
</evidence>
<dbReference type="AlphaFoldDB" id="A0A1F7HJX9"/>
<accession>A0A1F7HJX9</accession>